<protein>
    <recommendedName>
        <fullName evidence="3">PABS domain-containing protein</fullName>
    </recommendedName>
</protein>
<evidence type="ECO:0008006" key="3">
    <source>
        <dbReference type="Google" id="ProtNLM"/>
    </source>
</evidence>
<dbReference type="OrthoDB" id="2016285at2759"/>
<evidence type="ECO:0000313" key="2">
    <source>
        <dbReference type="Proteomes" id="UP000270094"/>
    </source>
</evidence>
<dbReference type="Proteomes" id="UP000270094">
    <property type="component" value="Unassembled WGS sequence"/>
</dbReference>
<dbReference type="EMBL" id="UYYB01103256">
    <property type="protein sequence ID" value="VDM78891.1"/>
    <property type="molecule type" value="Genomic_DNA"/>
</dbReference>
<evidence type="ECO:0000313" key="1">
    <source>
        <dbReference type="EMBL" id="VDM78891.1"/>
    </source>
</evidence>
<accession>A0A3P7J156</accession>
<dbReference type="AlphaFoldDB" id="A0A3P7J156"/>
<sequence>MFISGTVDMTQQASAKVLSLGLGGGNLNSYLHHNYPNMNITVVEYDPQMLNISKRWFNLKLDNMHRVILADGLDFLKQTATKGTSDNILTLGITSEMVYKADPFDLLDKDASYAYKAICEKYDVILLDACGPDNAPLFICPADAFVGINMAKNFSKLLNRNGALIVNILSSQHRYDEAARELLRIYKSVFKNCILKKSHSISNLVMTCMHHPTPKDLGSKYEKFANYAKYCGTVSEPWST</sequence>
<gene>
    <name evidence="1" type="ORF">SVUK_LOCUS13889</name>
</gene>
<dbReference type="InterPro" id="IPR029063">
    <property type="entry name" value="SAM-dependent_MTases_sf"/>
</dbReference>
<proteinExistence type="predicted"/>
<dbReference type="SUPFAM" id="SSF53335">
    <property type="entry name" value="S-adenosyl-L-methionine-dependent methyltransferases"/>
    <property type="match status" value="1"/>
</dbReference>
<reference evidence="1 2" key="1">
    <citation type="submission" date="2018-11" db="EMBL/GenBank/DDBJ databases">
        <authorList>
            <consortium name="Pathogen Informatics"/>
        </authorList>
    </citation>
    <scope>NUCLEOTIDE SEQUENCE [LARGE SCALE GENOMIC DNA]</scope>
</reference>
<name>A0A3P7J156_STRVU</name>
<dbReference type="Gene3D" id="3.40.50.150">
    <property type="entry name" value="Vaccinia Virus protein VP39"/>
    <property type="match status" value="1"/>
</dbReference>
<organism evidence="1 2">
    <name type="scientific">Strongylus vulgaris</name>
    <name type="common">Blood worm</name>
    <dbReference type="NCBI Taxonomy" id="40348"/>
    <lineage>
        <taxon>Eukaryota</taxon>
        <taxon>Metazoa</taxon>
        <taxon>Ecdysozoa</taxon>
        <taxon>Nematoda</taxon>
        <taxon>Chromadorea</taxon>
        <taxon>Rhabditida</taxon>
        <taxon>Rhabditina</taxon>
        <taxon>Rhabditomorpha</taxon>
        <taxon>Strongyloidea</taxon>
        <taxon>Strongylidae</taxon>
        <taxon>Strongylus</taxon>
    </lineage>
</organism>
<keyword evidence="2" id="KW-1185">Reference proteome</keyword>